<comment type="caution">
    <text evidence="1">The sequence shown here is derived from an EMBL/GenBank/DDBJ whole genome shotgun (WGS) entry which is preliminary data.</text>
</comment>
<keyword evidence="2" id="KW-1185">Reference proteome</keyword>
<name>A0A9X4AMY3_9BACI</name>
<sequence length="39" mass="4794">MRKKQTLREQKTNLSKTQEVLYQREFKAANRAFNHSRKE</sequence>
<protein>
    <submittedName>
        <fullName evidence="1">YfhE family protein</fullName>
    </submittedName>
</protein>
<evidence type="ECO:0000313" key="2">
    <source>
        <dbReference type="Proteomes" id="UP001145050"/>
    </source>
</evidence>
<accession>A0A9X4AMY3</accession>
<dbReference type="EMBL" id="JAMQKB010000012">
    <property type="protein sequence ID" value="MDC3425274.1"/>
    <property type="molecule type" value="Genomic_DNA"/>
</dbReference>
<dbReference type="Pfam" id="PF14152">
    <property type="entry name" value="YfhE"/>
    <property type="match status" value="1"/>
</dbReference>
<dbReference type="AlphaFoldDB" id="A0A9X4AMY3"/>
<dbReference type="Proteomes" id="UP001145050">
    <property type="component" value="Unassembled WGS sequence"/>
</dbReference>
<organism evidence="1 2">
    <name type="scientific">Terrihalobacillus insolitus</name>
    <dbReference type="NCBI Taxonomy" id="2950438"/>
    <lineage>
        <taxon>Bacteria</taxon>
        <taxon>Bacillati</taxon>
        <taxon>Bacillota</taxon>
        <taxon>Bacilli</taxon>
        <taxon>Bacillales</taxon>
        <taxon>Bacillaceae</taxon>
        <taxon>Terrihalobacillus</taxon>
    </lineage>
</organism>
<reference evidence="1" key="1">
    <citation type="submission" date="2022-06" db="EMBL/GenBank/DDBJ databases">
        <title>Aquibacillus sp. a new bacterium isolated from soil saline samples.</title>
        <authorList>
            <person name="Galisteo C."/>
            <person name="De La Haba R."/>
            <person name="Sanchez-Porro C."/>
            <person name="Ventosa A."/>
        </authorList>
    </citation>
    <scope>NUCLEOTIDE SEQUENCE</scope>
    <source>
        <strain evidence="1">3ASR75-11</strain>
    </source>
</reference>
<evidence type="ECO:0000313" key="1">
    <source>
        <dbReference type="EMBL" id="MDC3425274.1"/>
    </source>
</evidence>
<proteinExistence type="predicted"/>
<dbReference type="RefSeq" id="WP_272437082.1">
    <property type="nucleotide sequence ID" value="NZ_JAMQKB010000012.1"/>
</dbReference>
<dbReference type="InterPro" id="IPR025437">
    <property type="entry name" value="YfhE-like"/>
</dbReference>
<gene>
    <name evidence="1" type="ORF">NC797_12255</name>
</gene>